<dbReference type="AlphaFoldDB" id="A0A1R3H3R3"/>
<dbReference type="GO" id="GO:0016125">
    <property type="term" value="P:sterol metabolic process"/>
    <property type="evidence" value="ECO:0007669"/>
    <property type="project" value="TreeGrafter"/>
</dbReference>
<keyword evidence="6" id="KW-1185">Reference proteome</keyword>
<evidence type="ECO:0000313" key="5">
    <source>
        <dbReference type="EMBL" id="OMO64876.1"/>
    </source>
</evidence>
<evidence type="ECO:0000256" key="1">
    <source>
        <dbReference type="ARBA" id="ARBA00010617"/>
    </source>
</evidence>
<feature type="binding site" description="axial binding residue" evidence="4">
    <location>
        <position position="138"/>
    </location>
    <ligand>
        <name>heme</name>
        <dbReference type="ChEBI" id="CHEBI:30413"/>
    </ligand>
    <ligandPart>
        <name>Fe</name>
        <dbReference type="ChEBI" id="CHEBI:18248"/>
    </ligandPart>
</feature>
<dbReference type="Pfam" id="PF00067">
    <property type="entry name" value="p450"/>
    <property type="match status" value="2"/>
</dbReference>
<comment type="similarity">
    <text evidence="1">Belongs to the cytochrome P450 family.</text>
</comment>
<proteinExistence type="inferred from homology"/>
<dbReference type="PANTHER" id="PTHR24286">
    <property type="entry name" value="CYTOCHROME P450 26"/>
    <property type="match status" value="1"/>
</dbReference>
<organism evidence="5 6">
    <name type="scientific">Corchorus olitorius</name>
    <dbReference type="NCBI Taxonomy" id="93759"/>
    <lineage>
        <taxon>Eukaryota</taxon>
        <taxon>Viridiplantae</taxon>
        <taxon>Streptophyta</taxon>
        <taxon>Embryophyta</taxon>
        <taxon>Tracheophyta</taxon>
        <taxon>Spermatophyta</taxon>
        <taxon>Magnoliopsida</taxon>
        <taxon>eudicotyledons</taxon>
        <taxon>Gunneridae</taxon>
        <taxon>Pentapetalae</taxon>
        <taxon>rosids</taxon>
        <taxon>malvids</taxon>
        <taxon>Malvales</taxon>
        <taxon>Malvaceae</taxon>
        <taxon>Grewioideae</taxon>
        <taxon>Apeibeae</taxon>
        <taxon>Corchorus</taxon>
    </lineage>
</organism>
<evidence type="ECO:0000256" key="4">
    <source>
        <dbReference type="PIRSR" id="PIRSR602401-1"/>
    </source>
</evidence>
<reference evidence="6" key="1">
    <citation type="submission" date="2013-09" db="EMBL/GenBank/DDBJ databases">
        <title>Corchorus olitorius genome sequencing.</title>
        <authorList>
            <person name="Alam M."/>
            <person name="Haque M.S."/>
            <person name="Islam M.S."/>
            <person name="Emdad E.M."/>
            <person name="Islam M.M."/>
            <person name="Ahmed B."/>
            <person name="Halim A."/>
            <person name="Hossen Q.M.M."/>
            <person name="Hossain M.Z."/>
            <person name="Ahmed R."/>
            <person name="Khan M.M."/>
            <person name="Islam R."/>
            <person name="Rashid M.M."/>
            <person name="Khan S.A."/>
            <person name="Rahman M.S."/>
            <person name="Alam M."/>
            <person name="Yahiya A.S."/>
            <person name="Khan M.S."/>
            <person name="Azam M.S."/>
            <person name="Haque T."/>
            <person name="Lashkar M.Z.H."/>
            <person name="Akhand A.I."/>
            <person name="Morshed G."/>
            <person name="Roy S."/>
            <person name="Uddin K.S."/>
            <person name="Rabeya T."/>
            <person name="Hossain A.S."/>
            <person name="Chowdhury A."/>
            <person name="Snigdha A.R."/>
            <person name="Mortoza M.S."/>
            <person name="Matin S.A."/>
            <person name="Hoque S.M.E."/>
            <person name="Islam M.K."/>
            <person name="Roy D.K."/>
            <person name="Haider R."/>
            <person name="Moosa M.M."/>
            <person name="Elias S.M."/>
            <person name="Hasan A.M."/>
            <person name="Jahan S."/>
            <person name="Shafiuddin M."/>
            <person name="Mahmood N."/>
            <person name="Shommy N.S."/>
        </authorList>
    </citation>
    <scope>NUCLEOTIDE SEQUENCE [LARGE SCALE GENOMIC DNA]</scope>
    <source>
        <strain evidence="6">cv. O-4</strain>
    </source>
</reference>
<evidence type="ECO:0000313" key="6">
    <source>
        <dbReference type="Proteomes" id="UP000187203"/>
    </source>
</evidence>
<comment type="cofactor">
    <cofactor evidence="4">
        <name>heme</name>
        <dbReference type="ChEBI" id="CHEBI:30413"/>
    </cofactor>
</comment>
<evidence type="ECO:0000256" key="2">
    <source>
        <dbReference type="ARBA" id="ARBA00022723"/>
    </source>
</evidence>
<dbReference type="GO" id="GO:0005506">
    <property type="term" value="F:iron ion binding"/>
    <property type="evidence" value="ECO:0007669"/>
    <property type="project" value="InterPro"/>
</dbReference>
<dbReference type="PANTHER" id="PTHR24286:SF217">
    <property type="entry name" value="OS07G0520300 PROTEIN"/>
    <property type="match status" value="1"/>
</dbReference>
<dbReference type="GO" id="GO:0004497">
    <property type="term" value="F:monooxygenase activity"/>
    <property type="evidence" value="ECO:0007669"/>
    <property type="project" value="InterPro"/>
</dbReference>
<accession>A0A1R3H3R3</accession>
<dbReference type="InterPro" id="IPR036396">
    <property type="entry name" value="Cyt_P450_sf"/>
</dbReference>
<name>A0A1R3H3R3_9ROSI</name>
<dbReference type="InterPro" id="IPR001128">
    <property type="entry name" value="Cyt_P450"/>
</dbReference>
<dbReference type="EMBL" id="AWUE01020871">
    <property type="protein sequence ID" value="OMO64876.1"/>
    <property type="molecule type" value="Genomic_DNA"/>
</dbReference>
<protein>
    <submittedName>
        <fullName evidence="5">Cytochrome P450</fullName>
    </submittedName>
</protein>
<dbReference type="GO" id="GO:0020037">
    <property type="term" value="F:heme binding"/>
    <property type="evidence" value="ECO:0007669"/>
    <property type="project" value="InterPro"/>
</dbReference>
<dbReference type="SUPFAM" id="SSF48264">
    <property type="entry name" value="Cytochrome P450"/>
    <property type="match status" value="1"/>
</dbReference>
<dbReference type="Gene3D" id="1.10.630.10">
    <property type="entry name" value="Cytochrome P450"/>
    <property type="match status" value="2"/>
</dbReference>
<dbReference type="STRING" id="93759.A0A1R3H3R3"/>
<keyword evidence="2 4" id="KW-0479">Metal-binding</keyword>
<evidence type="ECO:0000256" key="3">
    <source>
        <dbReference type="ARBA" id="ARBA00023004"/>
    </source>
</evidence>
<dbReference type="OrthoDB" id="3945418at2759"/>
<comment type="caution">
    <text evidence="5">The sequence shown here is derived from an EMBL/GenBank/DDBJ whole genome shotgun (WGS) entry which is preliminary data.</text>
</comment>
<sequence length="199" mass="22214">MALPINLPFTRFNRGLKASAKVRTLIKDLISERRAALEQRIAVPSKDLITCLISIGANDPSISMSDEEIIDNVIGVMIAGHDTSSVLITFLVIWAACMTHMDEHIFPDPSKFDPTRFEKQASGAPPYCFVAFGGARICPGNEFARIETLVTIHYLVTMFNWKLCYSDNSFTRNPFPVFIHGMPIQIEPKNSVPPESIRT</sequence>
<gene>
    <name evidence="5" type="ORF">COLO4_31752</name>
</gene>
<dbReference type="GO" id="GO:0016705">
    <property type="term" value="F:oxidoreductase activity, acting on paired donors, with incorporation or reduction of molecular oxygen"/>
    <property type="evidence" value="ECO:0007669"/>
    <property type="project" value="InterPro"/>
</dbReference>
<dbReference type="PRINTS" id="PR00463">
    <property type="entry name" value="EP450I"/>
</dbReference>
<keyword evidence="3 4" id="KW-0408">Iron</keyword>
<dbReference type="Proteomes" id="UP000187203">
    <property type="component" value="Unassembled WGS sequence"/>
</dbReference>
<keyword evidence="4" id="KW-0349">Heme</keyword>
<dbReference type="InterPro" id="IPR002401">
    <property type="entry name" value="Cyt_P450_E_grp-I"/>
</dbReference>